<proteinExistence type="predicted"/>
<evidence type="ECO:0000313" key="1">
    <source>
        <dbReference type="EMBL" id="KAF6135676.1"/>
    </source>
</evidence>
<dbReference type="EMBL" id="JACGCM010002781">
    <property type="protein sequence ID" value="KAF6135676.1"/>
    <property type="molecule type" value="Genomic_DNA"/>
</dbReference>
<gene>
    <name evidence="1" type="ORF">GIB67_028247</name>
</gene>
<reference evidence="1 2" key="1">
    <citation type="journal article" date="2020" name="IScience">
        <title>Genome Sequencing of the Endangered Kingdonia uniflora (Circaeasteraceae, Ranunculales) Reveals Potential Mechanisms of Evolutionary Specialization.</title>
        <authorList>
            <person name="Sun Y."/>
            <person name="Deng T."/>
            <person name="Zhang A."/>
            <person name="Moore M.J."/>
            <person name="Landis J.B."/>
            <person name="Lin N."/>
            <person name="Zhang H."/>
            <person name="Zhang X."/>
            <person name="Huang J."/>
            <person name="Zhang X."/>
            <person name="Sun H."/>
            <person name="Wang H."/>
        </authorList>
    </citation>
    <scope>NUCLEOTIDE SEQUENCE [LARGE SCALE GENOMIC DNA]</scope>
    <source>
        <strain evidence="1">TB1705</strain>
        <tissue evidence="1">Leaf</tissue>
    </source>
</reference>
<protein>
    <submittedName>
        <fullName evidence="1">Uncharacterized protein</fullName>
    </submittedName>
</protein>
<accession>A0A7J7KZ79</accession>
<dbReference type="AlphaFoldDB" id="A0A7J7KZ79"/>
<organism evidence="1 2">
    <name type="scientific">Kingdonia uniflora</name>
    <dbReference type="NCBI Taxonomy" id="39325"/>
    <lineage>
        <taxon>Eukaryota</taxon>
        <taxon>Viridiplantae</taxon>
        <taxon>Streptophyta</taxon>
        <taxon>Embryophyta</taxon>
        <taxon>Tracheophyta</taxon>
        <taxon>Spermatophyta</taxon>
        <taxon>Magnoliopsida</taxon>
        <taxon>Ranunculales</taxon>
        <taxon>Circaeasteraceae</taxon>
        <taxon>Kingdonia</taxon>
    </lineage>
</organism>
<dbReference type="Proteomes" id="UP000541444">
    <property type="component" value="Unassembled WGS sequence"/>
</dbReference>
<name>A0A7J7KZ79_9MAGN</name>
<keyword evidence="2" id="KW-1185">Reference proteome</keyword>
<sequence>MAPSSTVSPTSMRMESQEFEIQVAPQKDSAFLYQCPLPGQTVVAAPVRPLVYA</sequence>
<evidence type="ECO:0000313" key="2">
    <source>
        <dbReference type="Proteomes" id="UP000541444"/>
    </source>
</evidence>
<comment type="caution">
    <text evidence="1">The sequence shown here is derived from an EMBL/GenBank/DDBJ whole genome shotgun (WGS) entry which is preliminary data.</text>
</comment>